<dbReference type="EMBL" id="CP121106">
    <property type="protein sequence ID" value="WFL77160.1"/>
    <property type="molecule type" value="Genomic_DNA"/>
</dbReference>
<sequence>MTYADGSVGTVTTTAEGTFTASIGEETGAGTITEADGKICFDPEGDDPEQPTNCWTNSEVGEDGSWTSTSDTGEVVTVRRAEEAAAES</sequence>
<evidence type="ECO:0008006" key="4">
    <source>
        <dbReference type="Google" id="ProtNLM"/>
    </source>
</evidence>
<feature type="compositionally biased region" description="Polar residues" evidence="1">
    <location>
        <begin position="50"/>
        <end position="72"/>
    </location>
</feature>
<feature type="compositionally biased region" description="Basic and acidic residues" evidence="1">
    <location>
        <begin position="77"/>
        <end position="88"/>
    </location>
</feature>
<proteinExistence type="predicted"/>
<dbReference type="Proteomes" id="UP001215827">
    <property type="component" value="Chromosome"/>
</dbReference>
<feature type="region of interest" description="Disordered" evidence="1">
    <location>
        <begin position="42"/>
        <end position="88"/>
    </location>
</feature>
<evidence type="ECO:0000256" key="1">
    <source>
        <dbReference type="SAM" id="MobiDB-lite"/>
    </source>
</evidence>
<dbReference type="RefSeq" id="WP_278015918.1">
    <property type="nucleotide sequence ID" value="NZ_CP121106.1"/>
</dbReference>
<accession>A0ABY8FQ90</accession>
<keyword evidence="3" id="KW-1185">Reference proteome</keyword>
<organism evidence="2 3">
    <name type="scientific">Altererythrobacter arenosus</name>
    <dbReference type="NCBI Taxonomy" id="3032592"/>
    <lineage>
        <taxon>Bacteria</taxon>
        <taxon>Pseudomonadati</taxon>
        <taxon>Pseudomonadota</taxon>
        <taxon>Alphaproteobacteria</taxon>
        <taxon>Sphingomonadales</taxon>
        <taxon>Erythrobacteraceae</taxon>
        <taxon>Altererythrobacter</taxon>
    </lineage>
</organism>
<protein>
    <recommendedName>
        <fullName evidence="4">Carboxypeptidase regulatory-like domain-containing protein</fullName>
    </recommendedName>
</protein>
<evidence type="ECO:0000313" key="3">
    <source>
        <dbReference type="Proteomes" id="UP001215827"/>
    </source>
</evidence>
<name>A0ABY8FQ90_9SPHN</name>
<evidence type="ECO:0000313" key="2">
    <source>
        <dbReference type="EMBL" id="WFL77160.1"/>
    </source>
</evidence>
<gene>
    <name evidence="2" type="ORF">P7228_14375</name>
</gene>
<reference evidence="2 3" key="1">
    <citation type="submission" date="2023-03" db="EMBL/GenBank/DDBJ databases">
        <title>Altererythrobacter sp. CAU 1644 isolated from sand.</title>
        <authorList>
            <person name="Kim W."/>
        </authorList>
    </citation>
    <scope>NUCLEOTIDE SEQUENCE [LARGE SCALE GENOMIC DNA]</scope>
    <source>
        <strain evidence="2 3">CAU 1644</strain>
    </source>
</reference>